<gene>
    <name evidence="1" type="ORF">WHR41_09135</name>
</gene>
<sequence length="129" mass="14636">MSGQGLSPWVTTIRDISAPIDRLRDLIASFRAERTWHPVCLELFVTGFGVGSVRIFHYEYAGLPQKCERYVFSENMTAVCADEHSMTFRIRRPNYPDMVALSVTASDPLGPTRHLLFGVLKALFCRKNI</sequence>
<name>A0AB34KFQ4_9PEZI</name>
<dbReference type="EMBL" id="JAAQHG020000072">
    <property type="protein sequence ID" value="KAL1582063.1"/>
    <property type="molecule type" value="Genomic_DNA"/>
</dbReference>
<accession>A0AB34KFQ4</accession>
<keyword evidence="2" id="KW-1185">Reference proteome</keyword>
<evidence type="ECO:0000313" key="2">
    <source>
        <dbReference type="Proteomes" id="UP000803884"/>
    </source>
</evidence>
<dbReference type="RefSeq" id="XP_069225170.1">
    <property type="nucleotide sequence ID" value="XM_069377739.1"/>
</dbReference>
<protein>
    <submittedName>
        <fullName evidence="1">Uncharacterized protein</fullName>
    </submittedName>
</protein>
<dbReference type="InterPro" id="IPR023393">
    <property type="entry name" value="START-like_dom_sf"/>
</dbReference>
<dbReference type="Gene3D" id="3.30.530.20">
    <property type="match status" value="1"/>
</dbReference>
<dbReference type="GeneID" id="96010577"/>
<proteinExistence type="predicted"/>
<evidence type="ECO:0000313" key="1">
    <source>
        <dbReference type="EMBL" id="KAL1582063.1"/>
    </source>
</evidence>
<reference evidence="1 2" key="1">
    <citation type="journal article" date="2020" name="Microbiol. Resour. Announc.">
        <title>Draft Genome Sequence of a Cladosporium Species Isolated from the Mesophotic Ascidian Didemnum maculosum.</title>
        <authorList>
            <person name="Gioti A."/>
            <person name="Siaperas R."/>
            <person name="Nikolaivits E."/>
            <person name="Le Goff G."/>
            <person name="Ouazzani J."/>
            <person name="Kotoulas G."/>
            <person name="Topakas E."/>
        </authorList>
    </citation>
    <scope>NUCLEOTIDE SEQUENCE [LARGE SCALE GENOMIC DNA]</scope>
    <source>
        <strain evidence="1 2">TM138-S3</strain>
    </source>
</reference>
<dbReference type="AlphaFoldDB" id="A0AB34KFQ4"/>
<dbReference type="Proteomes" id="UP000803884">
    <property type="component" value="Unassembled WGS sequence"/>
</dbReference>
<comment type="caution">
    <text evidence="1">The sequence shown here is derived from an EMBL/GenBank/DDBJ whole genome shotgun (WGS) entry which is preliminary data.</text>
</comment>
<organism evidence="1 2">
    <name type="scientific">Cladosporium halotolerans</name>
    <dbReference type="NCBI Taxonomy" id="1052096"/>
    <lineage>
        <taxon>Eukaryota</taxon>
        <taxon>Fungi</taxon>
        <taxon>Dikarya</taxon>
        <taxon>Ascomycota</taxon>
        <taxon>Pezizomycotina</taxon>
        <taxon>Dothideomycetes</taxon>
        <taxon>Dothideomycetidae</taxon>
        <taxon>Cladosporiales</taxon>
        <taxon>Cladosporiaceae</taxon>
        <taxon>Cladosporium</taxon>
    </lineage>
</organism>
<dbReference type="SUPFAM" id="SSF55961">
    <property type="entry name" value="Bet v1-like"/>
    <property type="match status" value="1"/>
</dbReference>